<evidence type="ECO:0000256" key="5">
    <source>
        <dbReference type="ARBA" id="ARBA00022989"/>
    </source>
</evidence>
<dbReference type="Pfam" id="PF04403">
    <property type="entry name" value="PqiA"/>
    <property type="match status" value="1"/>
</dbReference>
<dbReference type="InterPro" id="IPR007498">
    <property type="entry name" value="PqiA-like"/>
</dbReference>
<comment type="subcellular location">
    <subcellularLocation>
        <location evidence="1">Cell inner membrane</location>
    </subcellularLocation>
</comment>
<dbReference type="EMBL" id="JAIMJA010000009">
    <property type="protein sequence ID" value="MCE2595242.1"/>
    <property type="molecule type" value="Genomic_DNA"/>
</dbReference>
<dbReference type="PANTHER" id="PTHR30462">
    <property type="entry name" value="INTERMEMBRANE TRANSPORT PROTEIN PQIB-RELATED"/>
    <property type="match status" value="1"/>
</dbReference>
<sequence length="205" mass="22617">MQSAKDAGLVRCSECALVCSFQKNSRCPRCNALLTFRQTNSLQKTWAFLLTACIFIIPANFMPITVLISQGKETPDTILSGVITLVESGSPGIAIIVFVASIVVPLAKILGMGFILISLQLKLNMSHRMRFIMFKFIDWVGRWSMLDLFVISIMVAVIDKGQLLVIVPGPGATAFASVVILTLLAAKSFDTRLMWDLEKDNDWTN</sequence>
<evidence type="ECO:0000256" key="2">
    <source>
        <dbReference type="ARBA" id="ARBA00022475"/>
    </source>
</evidence>
<dbReference type="InterPro" id="IPR051800">
    <property type="entry name" value="PqiA-PqiB_transport"/>
</dbReference>
<dbReference type="RefSeq" id="WP_282560162.1">
    <property type="nucleotide sequence ID" value="NZ_JAIMJA010000009.1"/>
</dbReference>
<comment type="caution">
    <text evidence="8">The sequence shown here is derived from an EMBL/GenBank/DDBJ whole genome shotgun (WGS) entry which is preliminary data.</text>
</comment>
<evidence type="ECO:0000256" key="6">
    <source>
        <dbReference type="ARBA" id="ARBA00023136"/>
    </source>
</evidence>
<organism evidence="8 9">
    <name type="scientific">Motilimonas cestriensis</name>
    <dbReference type="NCBI Taxonomy" id="2742685"/>
    <lineage>
        <taxon>Bacteria</taxon>
        <taxon>Pseudomonadati</taxon>
        <taxon>Pseudomonadota</taxon>
        <taxon>Gammaproteobacteria</taxon>
        <taxon>Alteromonadales</taxon>
        <taxon>Alteromonadales genera incertae sedis</taxon>
        <taxon>Motilimonas</taxon>
    </lineage>
</organism>
<evidence type="ECO:0000256" key="1">
    <source>
        <dbReference type="ARBA" id="ARBA00004533"/>
    </source>
</evidence>
<evidence type="ECO:0000313" key="8">
    <source>
        <dbReference type="EMBL" id="MCE2595242.1"/>
    </source>
</evidence>
<accession>A0ABS8WAW5</accession>
<dbReference type="PANTHER" id="PTHR30462:SF1">
    <property type="entry name" value="INTERMEMBRANE TRANSPORT PROTEIN YEBS"/>
    <property type="match status" value="1"/>
</dbReference>
<name>A0ABS8WAW5_9GAMM</name>
<keyword evidence="2" id="KW-1003">Cell membrane</keyword>
<feature type="transmembrane region" description="Helical" evidence="7">
    <location>
        <begin position="46"/>
        <end position="68"/>
    </location>
</feature>
<protein>
    <submittedName>
        <fullName evidence="8">Paraquat-inducible protein A</fullName>
    </submittedName>
</protein>
<reference evidence="8 9" key="1">
    <citation type="journal article" date="2022" name="Environ. Microbiol. Rep.">
        <title>Eco-phylogenetic analyses reveal divergent evolution of vitamin B12 metabolism in the marine bacterial family 'Psychromonadaceae'.</title>
        <authorList>
            <person name="Jin X."/>
            <person name="Yang Y."/>
            <person name="Cao H."/>
            <person name="Gao B."/>
            <person name="Zhao Z."/>
        </authorList>
    </citation>
    <scope>NUCLEOTIDE SEQUENCE [LARGE SCALE GENOMIC DNA]</scope>
    <source>
        <strain evidence="8 9">MKS20</strain>
    </source>
</reference>
<proteinExistence type="predicted"/>
<evidence type="ECO:0000256" key="7">
    <source>
        <dbReference type="SAM" id="Phobius"/>
    </source>
</evidence>
<dbReference type="Proteomes" id="UP001201273">
    <property type="component" value="Unassembled WGS sequence"/>
</dbReference>
<feature type="transmembrane region" description="Helical" evidence="7">
    <location>
        <begin position="93"/>
        <end position="119"/>
    </location>
</feature>
<keyword evidence="9" id="KW-1185">Reference proteome</keyword>
<evidence type="ECO:0000256" key="4">
    <source>
        <dbReference type="ARBA" id="ARBA00022692"/>
    </source>
</evidence>
<keyword evidence="3" id="KW-0997">Cell inner membrane</keyword>
<evidence type="ECO:0000256" key="3">
    <source>
        <dbReference type="ARBA" id="ARBA00022519"/>
    </source>
</evidence>
<feature type="transmembrane region" description="Helical" evidence="7">
    <location>
        <begin position="140"/>
        <end position="158"/>
    </location>
</feature>
<keyword evidence="5 7" id="KW-1133">Transmembrane helix</keyword>
<evidence type="ECO:0000313" key="9">
    <source>
        <dbReference type="Proteomes" id="UP001201273"/>
    </source>
</evidence>
<gene>
    <name evidence="8" type="ORF">K6Y31_10490</name>
</gene>
<keyword evidence="6 7" id="KW-0472">Membrane</keyword>
<keyword evidence="4 7" id="KW-0812">Transmembrane</keyword>
<feature type="transmembrane region" description="Helical" evidence="7">
    <location>
        <begin position="164"/>
        <end position="186"/>
    </location>
</feature>